<dbReference type="NCBIfam" id="TIGR01679">
    <property type="entry name" value="bact_FAD_ox"/>
    <property type="match status" value="1"/>
</dbReference>
<sequence>MFSLKQWQANNEWQNWVGYERAQPEQKLMPASVVELQDIIKQARKDKKRVRVTGAAHSFSGCAKPEEIAVSLHHMRGLISVDTEAKLATLHAGTYLHEIGEALKAHGLALENMGDVQAQTIAGAASTATHGTGMTLGSIANQVVGWEWVDGRGELHSHQRGNPQTDDLGNALHVSLGMLGVFTKLTLRVVDLYGLQERNEVMDFADGLANFHKNTQSHRHLEWFLFPGTNKLQQKTLSVIEPKPMSHAQKLKDTFDSVVTLNGAFYVLCELARMNPEWSKKVSQISANSIPNTKREGYSYEVFPTPRGVKFNESEYFIKLSDFDACITEVNQILLKDNKHSHFPIEVRTHKGETGMLSPTQGEDCAVLSFHVYKGMDCEPLFKWLYEYMKKWQGRPHWGKVNKLSHIELQNLYPKLNRFLQIRREYDPDNVFMNRWLEDKFLNHRL</sequence>
<dbReference type="InterPro" id="IPR010031">
    <property type="entry name" value="FAD_lactone_oxidase-like"/>
</dbReference>
<keyword evidence="5" id="KW-1185">Reference proteome</keyword>
<dbReference type="InterPro" id="IPR006094">
    <property type="entry name" value="Oxid_FAD_bind_N"/>
</dbReference>
<dbReference type="GO" id="GO:0016020">
    <property type="term" value="C:membrane"/>
    <property type="evidence" value="ECO:0007669"/>
    <property type="project" value="InterPro"/>
</dbReference>
<name>A0AAW4INP4_9GAMM</name>
<dbReference type="AlphaFoldDB" id="A0AAW4INP4"/>
<dbReference type="PANTHER" id="PTHR43762">
    <property type="entry name" value="L-GULONOLACTONE OXIDASE"/>
    <property type="match status" value="1"/>
</dbReference>
<dbReference type="Pfam" id="PF01565">
    <property type="entry name" value="FAD_binding_4"/>
    <property type="match status" value="1"/>
</dbReference>
<dbReference type="GO" id="GO:0071949">
    <property type="term" value="F:FAD binding"/>
    <property type="evidence" value="ECO:0007669"/>
    <property type="project" value="InterPro"/>
</dbReference>
<dbReference type="Proteomes" id="UP000664161">
    <property type="component" value="Unassembled WGS sequence"/>
</dbReference>
<evidence type="ECO:0000259" key="3">
    <source>
        <dbReference type="PROSITE" id="PS51387"/>
    </source>
</evidence>
<reference evidence="4 5" key="1">
    <citation type="submission" date="2021-03" db="EMBL/GenBank/DDBJ databases">
        <authorList>
            <person name="Shang D.-D."/>
            <person name="Du Z.-J."/>
            <person name="Chen G.-J."/>
        </authorList>
    </citation>
    <scope>NUCLEOTIDE SEQUENCE [LARGE SCALE GENOMIC DNA]</scope>
    <source>
        <strain evidence="4 5">F2608</strain>
    </source>
</reference>
<dbReference type="InterPro" id="IPR016169">
    <property type="entry name" value="FAD-bd_PCMH_sub2"/>
</dbReference>
<dbReference type="SUPFAM" id="SSF56176">
    <property type="entry name" value="FAD-binding/transporter-associated domain-like"/>
    <property type="match status" value="1"/>
</dbReference>
<dbReference type="InterPro" id="IPR016167">
    <property type="entry name" value="FAD-bd_PCMH_sub1"/>
</dbReference>
<dbReference type="Pfam" id="PF04030">
    <property type="entry name" value="ALO"/>
    <property type="match status" value="1"/>
</dbReference>
<keyword evidence="2" id="KW-0560">Oxidoreductase</keyword>
<comment type="caution">
    <text evidence="4">The sequence shown here is derived from an EMBL/GenBank/DDBJ whole genome shotgun (WGS) entry which is preliminary data.</text>
</comment>
<dbReference type="Gene3D" id="3.30.43.10">
    <property type="entry name" value="Uridine Diphospho-n-acetylenolpyruvylglucosamine Reductase, domain 2"/>
    <property type="match status" value="1"/>
</dbReference>
<accession>A0AAW4INP4</accession>
<dbReference type="EMBL" id="JAGBKN010000005">
    <property type="protein sequence ID" value="MBO1516386.1"/>
    <property type="molecule type" value="Genomic_DNA"/>
</dbReference>
<dbReference type="InterPro" id="IPR016171">
    <property type="entry name" value="Vanillyl_alc_oxidase_C-sub2"/>
</dbReference>
<organism evidence="4 5">
    <name type="scientific">Psychrobacter halodurans</name>
    <dbReference type="NCBI Taxonomy" id="2818439"/>
    <lineage>
        <taxon>Bacteria</taxon>
        <taxon>Pseudomonadati</taxon>
        <taxon>Pseudomonadota</taxon>
        <taxon>Gammaproteobacteria</taxon>
        <taxon>Moraxellales</taxon>
        <taxon>Moraxellaceae</taxon>
        <taxon>Psychrobacter</taxon>
    </lineage>
</organism>
<dbReference type="InterPro" id="IPR007173">
    <property type="entry name" value="ALO_C"/>
</dbReference>
<protein>
    <submittedName>
        <fullName evidence="4">FAD-binding protein</fullName>
    </submittedName>
</protein>
<keyword evidence="1" id="KW-0285">Flavoprotein</keyword>
<dbReference type="InterPro" id="IPR036318">
    <property type="entry name" value="FAD-bd_PCMH-like_sf"/>
</dbReference>
<proteinExistence type="predicted"/>
<evidence type="ECO:0000256" key="2">
    <source>
        <dbReference type="ARBA" id="ARBA00023002"/>
    </source>
</evidence>
<dbReference type="PANTHER" id="PTHR43762:SF1">
    <property type="entry name" value="D-ARABINONO-1,4-LACTONE OXIDASE"/>
    <property type="match status" value="1"/>
</dbReference>
<dbReference type="PIRSF" id="PIRSF000136">
    <property type="entry name" value="LGO_GLO"/>
    <property type="match status" value="1"/>
</dbReference>
<dbReference type="GO" id="GO:0003885">
    <property type="term" value="F:D-arabinono-1,4-lactone oxidase activity"/>
    <property type="evidence" value="ECO:0007669"/>
    <property type="project" value="InterPro"/>
</dbReference>
<gene>
    <name evidence="4" type="ORF">J3491_03440</name>
</gene>
<dbReference type="Gene3D" id="3.30.465.10">
    <property type="match status" value="1"/>
</dbReference>
<dbReference type="Gene3D" id="3.30.70.2520">
    <property type="match status" value="1"/>
</dbReference>
<evidence type="ECO:0000313" key="5">
    <source>
        <dbReference type="Proteomes" id="UP000664161"/>
    </source>
</evidence>
<feature type="domain" description="FAD-binding PCMH-type" evidence="3">
    <location>
        <begin position="20"/>
        <end position="192"/>
    </location>
</feature>
<dbReference type="RefSeq" id="WP_207969222.1">
    <property type="nucleotide sequence ID" value="NZ_JAGBKN010000005.1"/>
</dbReference>
<dbReference type="InterPro" id="IPR016166">
    <property type="entry name" value="FAD-bd_PCMH"/>
</dbReference>
<dbReference type="PROSITE" id="PS51387">
    <property type="entry name" value="FAD_PCMH"/>
    <property type="match status" value="1"/>
</dbReference>
<keyword evidence="1" id="KW-0274">FAD</keyword>
<evidence type="ECO:0000256" key="1">
    <source>
        <dbReference type="ARBA" id="ARBA00022827"/>
    </source>
</evidence>
<evidence type="ECO:0000313" key="4">
    <source>
        <dbReference type="EMBL" id="MBO1516386.1"/>
    </source>
</evidence>
<dbReference type="Gene3D" id="1.10.45.10">
    <property type="entry name" value="Vanillyl-alcohol Oxidase, Chain A, domain 4"/>
    <property type="match status" value="1"/>
</dbReference>